<dbReference type="InterPro" id="IPR018490">
    <property type="entry name" value="cNMP-bd_dom_sf"/>
</dbReference>
<keyword evidence="3 10" id="KW-0812">Transmembrane</keyword>
<dbReference type="InterPro" id="IPR011992">
    <property type="entry name" value="EF-hand-dom_pair"/>
</dbReference>
<feature type="domain" description="Cyclic nucleotide-binding" evidence="11">
    <location>
        <begin position="946"/>
        <end position="1022"/>
    </location>
</feature>
<feature type="region of interest" description="Disordered" evidence="9">
    <location>
        <begin position="1111"/>
        <end position="1235"/>
    </location>
</feature>
<evidence type="ECO:0000256" key="5">
    <source>
        <dbReference type="ARBA" id="ARBA00022837"/>
    </source>
</evidence>
<feature type="compositionally biased region" description="Polar residues" evidence="9">
    <location>
        <begin position="1111"/>
        <end position="1129"/>
    </location>
</feature>
<evidence type="ECO:0000256" key="4">
    <source>
        <dbReference type="ARBA" id="ARBA00022737"/>
    </source>
</evidence>
<keyword evidence="7" id="KW-0406">Ion transport</keyword>
<keyword evidence="5" id="KW-0106">Calcium</keyword>
<reference evidence="14" key="1">
    <citation type="journal article" date="2023" name="Commun. Biol.">
        <title>Genome analysis of Parmales, the sister group of diatoms, reveals the evolutionary specialization of diatoms from phago-mixotrophs to photoautotrophs.</title>
        <authorList>
            <person name="Ban H."/>
            <person name="Sato S."/>
            <person name="Yoshikawa S."/>
            <person name="Yamada K."/>
            <person name="Nakamura Y."/>
            <person name="Ichinomiya M."/>
            <person name="Sato N."/>
            <person name="Blanc-Mathieu R."/>
            <person name="Endo H."/>
            <person name="Kuwata A."/>
            <person name="Ogata H."/>
        </authorList>
    </citation>
    <scope>NUCLEOTIDE SEQUENCE [LARGE SCALE GENOMIC DNA]</scope>
</reference>
<feature type="region of interest" description="Disordered" evidence="9">
    <location>
        <begin position="141"/>
        <end position="174"/>
    </location>
</feature>
<evidence type="ECO:0000259" key="12">
    <source>
        <dbReference type="PROSITE" id="PS50222"/>
    </source>
</evidence>
<feature type="domain" description="EF-hand" evidence="12">
    <location>
        <begin position="36"/>
        <end position="71"/>
    </location>
</feature>
<evidence type="ECO:0000256" key="7">
    <source>
        <dbReference type="ARBA" id="ARBA00023065"/>
    </source>
</evidence>
<sequence length="1340" mass="150415">MVRRRPGSAIDNIKGVTSPKNEGRDVADEKKDMSEKERKIMRDAFNLFDTDGDGSVTKDELKHVMQTLFNTELSEEELNKMVSDVDKDNDGEVSFEEFQAKVQEVINETQQADVTGSPVQETHWHSLSRLISQFSEIEQQKGGGTDGIISRVSTVGQTKKHKRRERRKKEKSNQHDAMVAHFNLRRLSIDNAEEQGDEMEMAIKAIAEKESRKWKHMLRRPMNPSSTFRRSWELMVLVLVLFQAIYIPLTVSFRINHIRYTSWWWFDLWADIIFMTDLVMTFNVGIINQANKLIMNRRTIAKSYLQGWFWLDLAASVPFDLIIEAFEDEGEEEADGGGNTASATSLFKGFKLPRLLRLLKIMRLMRLVKFAKIRPEIIWWFQYSRHSNLLRLFTLVIGVILVIHYMACFFFPVMQDKWLSRLDCEDLTLGDFEEFIGESDLAEAVAYGDGAPLQSCTGNSTNVATQYATAFYNSMLLIQGEHIDPKSVEEKLYCSFLILMGSLVLALIFGNVSMYIANFSANATAYQRKMEYLFESMNHLELPQNLKKRIIMYYDHIWKEYRSLDGQVYSFIPELSKQLSSEVYLYLRTNLILSVPFLRQCSPEIVQRLVTALCTEVFLPNDYIVHKGVPGEEMYLISRGTCEVTITDFTARTDIEDAQATKKGIKRRGSTGARKKSSFLGMSVPVIKTSPTKDEPRARKNSLSGRRRSSIVGAMALGVEKMQETFARNSDGSDTDKEAMERRRLSKKGILPPERTDTEMLKEAKSFRGVERDDSVRSSAGEQDKRDRSYREQRKHSIDFIPEGVDLMKKIEEHAAQQKKADEKAREEKRNSKASVEGKKKTISFFSSEKGNGGKEDGSVLSDDKSDKSGDEGGTTLRAPSRVGQVEARNIAFPMMKGMSMGNVSVVPVSGRSDSQRESGGGSSDSGSTGREGGVPREGFGSVGKKGGVKIRDLIKTEKVVKELLEGDYFGEIALILNTTRTCNVRAKTFVELNILKRDDFEEVVGKYKEERGLMEEIIMEKYKVEVSNLEKNKRAEKKDIALMVQKGMDSSEETRLMIDTLSQQVALITQSLIMSDVIKLGDGGSSNSSGQPQEALELSRRLSDVMGVSGSNRSLAQTNSGRSLSETPTPGILPGQTSITPPRQHMSREGSLRNPPGLIKLNSIREKRNEESADNDSGRESAGRDSTTANDILKKLYVSTGDGGEKDNERSPGSGETEEMSNSTKSSSIVVQAPTPLVKQDSNLAQFASEHRSSGGAAKTYTEEEYQRRMRMPSEEYEKVVVSPNSGNATISSSRRGRNDTVDTKTMVESGDSGEKGGKEEEESEDFDELVKSIDMGGE</sequence>
<dbReference type="Gene3D" id="1.10.287.630">
    <property type="entry name" value="Helix hairpin bin"/>
    <property type="match status" value="1"/>
</dbReference>
<dbReference type="Gene3D" id="2.60.120.10">
    <property type="entry name" value="Jelly Rolls"/>
    <property type="match status" value="2"/>
</dbReference>
<dbReference type="PROSITE" id="PS50222">
    <property type="entry name" value="EF_HAND_2"/>
    <property type="match status" value="2"/>
</dbReference>
<proteinExistence type="predicted"/>
<dbReference type="InterPro" id="IPR018247">
    <property type="entry name" value="EF_Hand_1_Ca_BS"/>
</dbReference>
<feature type="region of interest" description="Disordered" evidence="9">
    <location>
        <begin position="1248"/>
        <end position="1340"/>
    </location>
</feature>
<feature type="region of interest" description="Disordered" evidence="9">
    <location>
        <begin position="1"/>
        <end position="34"/>
    </location>
</feature>
<feature type="compositionally biased region" description="Basic and acidic residues" evidence="9">
    <location>
        <begin position="1164"/>
        <end position="1184"/>
    </location>
</feature>
<dbReference type="SUPFAM" id="SSF81324">
    <property type="entry name" value="Voltage-gated potassium channels"/>
    <property type="match status" value="1"/>
</dbReference>
<dbReference type="InterPro" id="IPR002048">
    <property type="entry name" value="EF_hand_dom"/>
</dbReference>
<feature type="compositionally biased region" description="Basic and acidic residues" evidence="9">
    <location>
        <begin position="852"/>
        <end position="871"/>
    </location>
</feature>
<dbReference type="InterPro" id="IPR014710">
    <property type="entry name" value="RmlC-like_jellyroll"/>
</dbReference>
<dbReference type="GO" id="GO:0005249">
    <property type="term" value="F:voltage-gated potassium channel activity"/>
    <property type="evidence" value="ECO:0007669"/>
    <property type="project" value="TreeGrafter"/>
</dbReference>
<feature type="domain" description="Cyclic nucleotide-binding" evidence="11">
    <location>
        <begin position="597"/>
        <end position="648"/>
    </location>
</feature>
<dbReference type="CDD" id="cd00038">
    <property type="entry name" value="CAP_ED"/>
    <property type="match status" value="2"/>
</dbReference>
<dbReference type="Gene3D" id="1.10.287.70">
    <property type="match status" value="1"/>
</dbReference>
<comment type="caution">
    <text evidence="13">The sequence shown here is derived from an EMBL/GenBank/DDBJ whole genome shotgun (WGS) entry which is preliminary data.</text>
</comment>
<protein>
    <recommendedName>
        <fullName evidence="15">Calmodulin</fullName>
    </recommendedName>
</protein>
<evidence type="ECO:0000256" key="6">
    <source>
        <dbReference type="ARBA" id="ARBA00022989"/>
    </source>
</evidence>
<dbReference type="Pfam" id="PF13499">
    <property type="entry name" value="EF-hand_7"/>
    <property type="match status" value="1"/>
</dbReference>
<keyword evidence="8 10" id="KW-0472">Membrane</keyword>
<dbReference type="EMBL" id="BLQM01000116">
    <property type="protein sequence ID" value="GMH65682.1"/>
    <property type="molecule type" value="Genomic_DNA"/>
</dbReference>
<dbReference type="PANTHER" id="PTHR45689">
    <property type="entry name" value="I[[H]] CHANNEL, ISOFORM E"/>
    <property type="match status" value="1"/>
</dbReference>
<feature type="domain" description="EF-hand" evidence="12">
    <location>
        <begin position="73"/>
        <end position="108"/>
    </location>
</feature>
<organism evidence="13 14">
    <name type="scientific">Triparma laevis f. inornata</name>
    <dbReference type="NCBI Taxonomy" id="1714386"/>
    <lineage>
        <taxon>Eukaryota</taxon>
        <taxon>Sar</taxon>
        <taxon>Stramenopiles</taxon>
        <taxon>Ochrophyta</taxon>
        <taxon>Bolidophyceae</taxon>
        <taxon>Parmales</taxon>
        <taxon>Triparmaceae</taxon>
        <taxon>Triparma</taxon>
    </lineage>
</organism>
<name>A0A9W7A4J1_9STRA</name>
<dbReference type="SUPFAM" id="SSF47473">
    <property type="entry name" value="EF-hand"/>
    <property type="match status" value="1"/>
</dbReference>
<dbReference type="Pfam" id="PF00520">
    <property type="entry name" value="Ion_trans"/>
    <property type="match status" value="1"/>
</dbReference>
<dbReference type="Pfam" id="PF00027">
    <property type="entry name" value="cNMP_binding"/>
    <property type="match status" value="1"/>
</dbReference>
<feature type="compositionally biased region" description="Basic and acidic residues" evidence="9">
    <location>
        <begin position="21"/>
        <end position="34"/>
    </location>
</feature>
<evidence type="ECO:0000256" key="10">
    <source>
        <dbReference type="SAM" id="Phobius"/>
    </source>
</evidence>
<dbReference type="Gene3D" id="1.10.238.10">
    <property type="entry name" value="EF-hand"/>
    <property type="match status" value="1"/>
</dbReference>
<keyword evidence="4" id="KW-0677">Repeat</keyword>
<feature type="compositionally biased region" description="Basic and acidic residues" evidence="9">
    <location>
        <begin position="754"/>
        <end position="797"/>
    </location>
</feature>
<evidence type="ECO:0000313" key="14">
    <source>
        <dbReference type="Proteomes" id="UP001162640"/>
    </source>
</evidence>
<feature type="compositionally biased region" description="Basic and acidic residues" evidence="9">
    <location>
        <begin position="1262"/>
        <end position="1280"/>
    </location>
</feature>
<dbReference type="GO" id="GO:0005509">
    <property type="term" value="F:calcium ion binding"/>
    <property type="evidence" value="ECO:0007669"/>
    <property type="project" value="InterPro"/>
</dbReference>
<evidence type="ECO:0000256" key="1">
    <source>
        <dbReference type="ARBA" id="ARBA00004141"/>
    </source>
</evidence>
<gene>
    <name evidence="13" type="ORF">TL16_g04261</name>
</gene>
<dbReference type="InterPro" id="IPR005821">
    <property type="entry name" value="Ion_trans_dom"/>
</dbReference>
<dbReference type="PANTHER" id="PTHR45689:SF5">
    <property type="entry name" value="I[[H]] CHANNEL, ISOFORM E"/>
    <property type="match status" value="1"/>
</dbReference>
<comment type="subcellular location">
    <subcellularLocation>
        <location evidence="1">Membrane</location>
        <topology evidence="1">Multi-pass membrane protein</topology>
    </subcellularLocation>
</comment>
<keyword evidence="6 10" id="KW-1133">Transmembrane helix</keyword>
<dbReference type="SUPFAM" id="SSF51206">
    <property type="entry name" value="cAMP-binding domain-like"/>
    <property type="match status" value="1"/>
</dbReference>
<feature type="compositionally biased region" description="Basic and acidic residues" evidence="9">
    <location>
        <begin position="814"/>
        <end position="840"/>
    </location>
</feature>
<dbReference type="GO" id="GO:0035725">
    <property type="term" value="P:sodium ion transmembrane transport"/>
    <property type="evidence" value="ECO:0007669"/>
    <property type="project" value="TreeGrafter"/>
</dbReference>
<dbReference type="SMART" id="SM00054">
    <property type="entry name" value="EFh"/>
    <property type="match status" value="2"/>
</dbReference>
<feature type="region of interest" description="Disordered" evidence="9">
    <location>
        <begin position="904"/>
        <end position="942"/>
    </location>
</feature>
<feature type="transmembrane region" description="Helical" evidence="10">
    <location>
        <begin position="263"/>
        <end position="287"/>
    </location>
</feature>
<keyword evidence="2" id="KW-0813">Transport</keyword>
<evidence type="ECO:0000259" key="11">
    <source>
        <dbReference type="PROSITE" id="PS50042"/>
    </source>
</evidence>
<feature type="compositionally biased region" description="Polar residues" evidence="9">
    <location>
        <begin position="1284"/>
        <end position="1295"/>
    </location>
</feature>
<evidence type="ECO:0000256" key="3">
    <source>
        <dbReference type="ARBA" id="ARBA00022692"/>
    </source>
</evidence>
<feature type="compositionally biased region" description="Basic and acidic residues" evidence="9">
    <location>
        <begin position="734"/>
        <end position="743"/>
    </location>
</feature>
<evidence type="ECO:0000256" key="8">
    <source>
        <dbReference type="ARBA" id="ARBA00023136"/>
    </source>
</evidence>
<dbReference type="InterPro" id="IPR000595">
    <property type="entry name" value="cNMP-bd_dom"/>
</dbReference>
<dbReference type="InterPro" id="IPR051413">
    <property type="entry name" value="K/Na_HCN_channel"/>
</dbReference>
<accession>A0A9W7A4J1</accession>
<feature type="transmembrane region" description="Helical" evidence="10">
    <location>
        <begin position="232"/>
        <end position="251"/>
    </location>
</feature>
<evidence type="ECO:0000313" key="13">
    <source>
        <dbReference type="EMBL" id="GMH65682.1"/>
    </source>
</evidence>
<evidence type="ECO:0000256" key="2">
    <source>
        <dbReference type="ARBA" id="ARBA00022448"/>
    </source>
</evidence>
<feature type="region of interest" description="Disordered" evidence="9">
    <location>
        <begin position="684"/>
        <end position="797"/>
    </location>
</feature>
<feature type="compositionally biased region" description="Basic residues" evidence="9">
    <location>
        <begin position="158"/>
        <end position="170"/>
    </location>
</feature>
<dbReference type="Proteomes" id="UP001162640">
    <property type="component" value="Unassembled WGS sequence"/>
</dbReference>
<feature type="transmembrane region" description="Helical" evidence="10">
    <location>
        <begin position="492"/>
        <end position="517"/>
    </location>
</feature>
<dbReference type="PROSITE" id="PS00018">
    <property type="entry name" value="EF_HAND_1"/>
    <property type="match status" value="2"/>
</dbReference>
<evidence type="ECO:0008006" key="15">
    <source>
        <dbReference type="Google" id="ProtNLM"/>
    </source>
</evidence>
<dbReference type="FunFam" id="1.10.238.10:FF:000003">
    <property type="entry name" value="Calmodulin A"/>
    <property type="match status" value="1"/>
</dbReference>
<evidence type="ECO:0000256" key="9">
    <source>
        <dbReference type="SAM" id="MobiDB-lite"/>
    </source>
</evidence>
<feature type="region of interest" description="Disordered" evidence="9">
    <location>
        <begin position="814"/>
        <end position="883"/>
    </location>
</feature>
<dbReference type="PROSITE" id="PS50042">
    <property type="entry name" value="CNMP_BINDING_3"/>
    <property type="match status" value="2"/>
</dbReference>
<dbReference type="GO" id="GO:0098855">
    <property type="term" value="C:HCN channel complex"/>
    <property type="evidence" value="ECO:0007669"/>
    <property type="project" value="TreeGrafter"/>
</dbReference>
<dbReference type="GO" id="GO:0003254">
    <property type="term" value="P:regulation of membrane depolarization"/>
    <property type="evidence" value="ECO:0007669"/>
    <property type="project" value="TreeGrafter"/>
</dbReference>
<feature type="transmembrane region" description="Helical" evidence="10">
    <location>
        <begin position="389"/>
        <end position="411"/>
    </location>
</feature>
<dbReference type="CDD" id="cd00051">
    <property type="entry name" value="EFh"/>
    <property type="match status" value="1"/>
</dbReference>
<feature type="compositionally biased region" description="Polar residues" evidence="9">
    <location>
        <begin position="1221"/>
        <end position="1231"/>
    </location>
</feature>